<dbReference type="Pfam" id="PF07045">
    <property type="entry name" value="DUF1330"/>
    <property type="match status" value="1"/>
</dbReference>
<name>A0A658QUN2_9BURK</name>
<dbReference type="Proteomes" id="UP000198263">
    <property type="component" value="Unassembled WGS sequence"/>
</dbReference>
<feature type="domain" description="DUF1330" evidence="1">
    <location>
        <begin position="2"/>
        <end position="95"/>
    </location>
</feature>
<organism evidence="2 3">
    <name type="scientific">Caballeronia concitans</name>
    <dbReference type="NCBI Taxonomy" id="1777133"/>
    <lineage>
        <taxon>Bacteria</taxon>
        <taxon>Pseudomonadati</taxon>
        <taxon>Pseudomonadota</taxon>
        <taxon>Betaproteobacteria</taxon>
        <taxon>Burkholderiales</taxon>
        <taxon>Burkholderiaceae</taxon>
        <taxon>Caballeronia</taxon>
    </lineage>
</organism>
<dbReference type="InterPro" id="IPR011008">
    <property type="entry name" value="Dimeric_a/b-barrel"/>
</dbReference>
<evidence type="ECO:0000313" key="2">
    <source>
        <dbReference type="EMBL" id="SAL23695.1"/>
    </source>
</evidence>
<dbReference type="SUPFAM" id="SSF54909">
    <property type="entry name" value="Dimeric alpha+beta barrel"/>
    <property type="match status" value="1"/>
</dbReference>
<dbReference type="AlphaFoldDB" id="A0A658QUN2"/>
<dbReference type="InterPro" id="IPR010753">
    <property type="entry name" value="DUF1330"/>
</dbReference>
<protein>
    <recommendedName>
        <fullName evidence="1">DUF1330 domain-containing protein</fullName>
    </recommendedName>
</protein>
<proteinExistence type="predicted"/>
<sequence length="106" mass="12021">MTAYAIGHLHEVEMCADIVEYLERIDDTLAPFDGRFIIHGGRCDVREGEWKGDLIVTAFPDLSRARDWYASDAYRRILPLRTRHASGAVFFIDGVDAAHKATDILR</sequence>
<reference evidence="2 3" key="1">
    <citation type="submission" date="2016-01" db="EMBL/GenBank/DDBJ databases">
        <authorList>
            <person name="Peeters C."/>
        </authorList>
    </citation>
    <scope>NUCLEOTIDE SEQUENCE [LARGE SCALE GENOMIC DNA]</scope>
    <source>
        <strain evidence="2">LMG 29315</strain>
    </source>
</reference>
<dbReference type="EMBL" id="FCNV02000002">
    <property type="protein sequence ID" value="SAL23695.1"/>
    <property type="molecule type" value="Genomic_DNA"/>
</dbReference>
<dbReference type="RefSeq" id="WP_040050720.1">
    <property type="nucleotide sequence ID" value="NZ_FCNV02000002.1"/>
</dbReference>
<dbReference type="Gene3D" id="3.30.70.100">
    <property type="match status" value="1"/>
</dbReference>
<dbReference type="OrthoDB" id="516779at2"/>
<evidence type="ECO:0000313" key="3">
    <source>
        <dbReference type="Proteomes" id="UP000198263"/>
    </source>
</evidence>
<evidence type="ECO:0000259" key="1">
    <source>
        <dbReference type="Pfam" id="PF07045"/>
    </source>
</evidence>
<gene>
    <name evidence="2" type="ORF">AWB72_01756</name>
</gene>
<keyword evidence="3" id="KW-1185">Reference proteome</keyword>
<dbReference type="PANTHER" id="PTHR41521">
    <property type="match status" value="1"/>
</dbReference>
<comment type="caution">
    <text evidence="2">The sequence shown here is derived from an EMBL/GenBank/DDBJ whole genome shotgun (WGS) entry which is preliminary data.</text>
</comment>
<accession>A0A658QUN2</accession>
<dbReference type="PANTHER" id="PTHR41521:SF4">
    <property type="entry name" value="BLR0684 PROTEIN"/>
    <property type="match status" value="1"/>
</dbReference>